<dbReference type="InterPro" id="IPR011032">
    <property type="entry name" value="GroES-like_sf"/>
</dbReference>
<name>A0ABT8RGY9_9BACT</name>
<gene>
    <name evidence="2" type="ORF">Q0590_34150</name>
</gene>
<organism evidence="2 3">
    <name type="scientific">Rhodocytophaga aerolata</name>
    <dbReference type="NCBI Taxonomy" id="455078"/>
    <lineage>
        <taxon>Bacteria</taxon>
        <taxon>Pseudomonadati</taxon>
        <taxon>Bacteroidota</taxon>
        <taxon>Cytophagia</taxon>
        <taxon>Cytophagales</taxon>
        <taxon>Rhodocytophagaceae</taxon>
        <taxon>Rhodocytophaga</taxon>
    </lineage>
</organism>
<keyword evidence="3" id="KW-1185">Reference proteome</keyword>
<dbReference type="Pfam" id="PF08240">
    <property type="entry name" value="ADH_N"/>
    <property type="match status" value="1"/>
</dbReference>
<reference evidence="2" key="1">
    <citation type="submission" date="2023-07" db="EMBL/GenBank/DDBJ databases">
        <title>The genome sequence of Rhodocytophaga aerolata KACC 12507.</title>
        <authorList>
            <person name="Zhang X."/>
        </authorList>
    </citation>
    <scope>NUCLEOTIDE SEQUENCE</scope>
    <source>
        <strain evidence="2">KACC 12507</strain>
    </source>
</reference>
<dbReference type="SUPFAM" id="SSF51735">
    <property type="entry name" value="NAD(P)-binding Rossmann-fold domains"/>
    <property type="match status" value="1"/>
</dbReference>
<dbReference type="Gene3D" id="3.90.180.10">
    <property type="entry name" value="Medium-chain alcohol dehydrogenases, catalytic domain"/>
    <property type="match status" value="1"/>
</dbReference>
<dbReference type="CDD" id="cd08267">
    <property type="entry name" value="MDR1"/>
    <property type="match status" value="1"/>
</dbReference>
<feature type="domain" description="Enoyl reductase (ER)" evidence="1">
    <location>
        <begin position="10"/>
        <end position="302"/>
    </location>
</feature>
<dbReference type="Pfam" id="PF13602">
    <property type="entry name" value="ADH_zinc_N_2"/>
    <property type="match status" value="1"/>
</dbReference>
<protein>
    <submittedName>
        <fullName evidence="2">NAD(P)-dependent alcohol dehydrogenase</fullName>
    </submittedName>
</protein>
<proteinExistence type="predicted"/>
<dbReference type="EMBL" id="JAUKPO010000055">
    <property type="protein sequence ID" value="MDO1451368.1"/>
    <property type="molecule type" value="Genomic_DNA"/>
</dbReference>
<evidence type="ECO:0000313" key="2">
    <source>
        <dbReference type="EMBL" id="MDO1451368.1"/>
    </source>
</evidence>
<dbReference type="Proteomes" id="UP001168528">
    <property type="component" value="Unassembled WGS sequence"/>
</dbReference>
<dbReference type="PANTHER" id="PTHR11695">
    <property type="entry name" value="ALCOHOL DEHYDROGENASE RELATED"/>
    <property type="match status" value="1"/>
</dbReference>
<dbReference type="Gene3D" id="3.40.50.720">
    <property type="entry name" value="NAD(P)-binding Rossmann-like Domain"/>
    <property type="match status" value="1"/>
</dbReference>
<sequence>MKAVICTKYGPPEVLKIQEVARPTPKEKEILVKIMATAVNSGDVRVRSLAVEGWMKWMMRMVLGFSKPRKSILGTVFSGVVEGAGNKVSEFNPGDKVFGMTGFNFGSYAQYIAVHQNSNVMKMPQNATYEEAAAIIFGAQTAIYFLEKAKIAQQANPKVLIIGATGSVGVAAIQVCKHYGAQISVVCSSEGSHLMKELGVSDIILYDKADFTSHTGRFDMVFDAVGKTTKKQCKKLLLNGGVYKTVGGTEYASESKKQLALIKELFENGKLNAVIDKTFSMDNIVDAHRYVDKGRKKGNVVVRISP</sequence>
<dbReference type="InterPro" id="IPR036291">
    <property type="entry name" value="NAD(P)-bd_dom_sf"/>
</dbReference>
<dbReference type="Pfam" id="PF00107">
    <property type="entry name" value="ADH_zinc_N"/>
    <property type="match status" value="1"/>
</dbReference>
<evidence type="ECO:0000259" key="1">
    <source>
        <dbReference type="SMART" id="SM00829"/>
    </source>
</evidence>
<dbReference type="InterPro" id="IPR050700">
    <property type="entry name" value="YIM1/Zinc_Alcohol_DH_Fams"/>
</dbReference>
<accession>A0ABT8RGY9</accession>
<dbReference type="RefSeq" id="WP_302042166.1">
    <property type="nucleotide sequence ID" value="NZ_JAUKPO010000055.1"/>
</dbReference>
<dbReference type="SMART" id="SM00829">
    <property type="entry name" value="PKS_ER"/>
    <property type="match status" value="1"/>
</dbReference>
<dbReference type="SUPFAM" id="SSF50129">
    <property type="entry name" value="GroES-like"/>
    <property type="match status" value="1"/>
</dbReference>
<comment type="caution">
    <text evidence="2">The sequence shown here is derived from an EMBL/GenBank/DDBJ whole genome shotgun (WGS) entry which is preliminary data.</text>
</comment>
<dbReference type="InterPro" id="IPR013149">
    <property type="entry name" value="ADH-like_C"/>
</dbReference>
<dbReference type="InterPro" id="IPR013154">
    <property type="entry name" value="ADH-like_N"/>
</dbReference>
<dbReference type="PANTHER" id="PTHR11695:SF648">
    <property type="entry name" value="ZINC-BINDING OXIDOREDUCTASE"/>
    <property type="match status" value="1"/>
</dbReference>
<dbReference type="InterPro" id="IPR020843">
    <property type="entry name" value="ER"/>
</dbReference>
<evidence type="ECO:0000313" key="3">
    <source>
        <dbReference type="Proteomes" id="UP001168528"/>
    </source>
</evidence>